<gene>
    <name evidence="2" type="ORF">JYA63_07575</name>
</gene>
<keyword evidence="1" id="KW-1133">Transmembrane helix</keyword>
<keyword evidence="1" id="KW-0472">Membrane</keyword>
<dbReference type="EMBL" id="JAFHKR010000038">
    <property type="protein sequence ID" value="MBN3554116.1"/>
    <property type="molecule type" value="Genomic_DNA"/>
</dbReference>
<name>A0ABS2ZNA3_9BACL</name>
<dbReference type="Proteomes" id="UP001296923">
    <property type="component" value="Unassembled WGS sequence"/>
</dbReference>
<feature type="transmembrane region" description="Helical" evidence="1">
    <location>
        <begin position="6"/>
        <end position="25"/>
    </location>
</feature>
<sequence length="93" mass="11165">MNMDALIFGLLFFIPSTAFFYWVLFKYTEQEHQKELEKYAWFREDNRKWLWDSDFALFTKIAENSFIITKIIMMLLTLFPLGIGVLGLCAYFL</sequence>
<keyword evidence="1" id="KW-0812">Transmembrane</keyword>
<evidence type="ECO:0000256" key="1">
    <source>
        <dbReference type="SAM" id="Phobius"/>
    </source>
</evidence>
<feature type="transmembrane region" description="Helical" evidence="1">
    <location>
        <begin position="71"/>
        <end position="92"/>
    </location>
</feature>
<evidence type="ECO:0000313" key="2">
    <source>
        <dbReference type="EMBL" id="MBN3554116.1"/>
    </source>
</evidence>
<reference evidence="2 3" key="1">
    <citation type="submission" date="2021-01" db="EMBL/GenBank/DDBJ databases">
        <title>Genome Sequencing of Type Strains.</title>
        <authorList>
            <person name="Lemaire J.F."/>
            <person name="Inderbitzin P."/>
            <person name="Collins S.B."/>
            <person name="Wespe N."/>
            <person name="Knight-Connoni V."/>
        </authorList>
    </citation>
    <scope>NUCLEOTIDE SEQUENCE [LARGE SCALE GENOMIC DNA]</scope>
    <source>
        <strain evidence="2 3">DSM 23009</strain>
    </source>
</reference>
<organism evidence="2 3">
    <name type="scientific">Fictibacillus nanhaiensis</name>
    <dbReference type="NCBI Taxonomy" id="742169"/>
    <lineage>
        <taxon>Bacteria</taxon>
        <taxon>Bacillati</taxon>
        <taxon>Bacillota</taxon>
        <taxon>Bacilli</taxon>
        <taxon>Bacillales</taxon>
        <taxon>Fictibacillaceae</taxon>
        <taxon>Fictibacillus</taxon>
    </lineage>
</organism>
<evidence type="ECO:0000313" key="3">
    <source>
        <dbReference type="Proteomes" id="UP001296923"/>
    </source>
</evidence>
<keyword evidence="3" id="KW-1185">Reference proteome</keyword>
<accession>A0ABS2ZNA3</accession>
<dbReference type="RefSeq" id="WP_205725168.1">
    <property type="nucleotide sequence ID" value="NZ_JAFHKR010000038.1"/>
</dbReference>
<proteinExistence type="predicted"/>
<comment type="caution">
    <text evidence="2">The sequence shown here is derived from an EMBL/GenBank/DDBJ whole genome shotgun (WGS) entry which is preliminary data.</text>
</comment>
<protein>
    <submittedName>
        <fullName evidence="2">Uncharacterized protein</fullName>
    </submittedName>
</protein>